<dbReference type="InterPro" id="IPR028098">
    <property type="entry name" value="Glyco_trans_4-like_N"/>
</dbReference>
<keyword evidence="6" id="KW-1185">Reference proteome</keyword>
<proteinExistence type="inferred from homology"/>
<protein>
    <recommendedName>
        <fullName evidence="4">Glycosyltransferase subfamily 4-like N-terminal domain-containing protein</fullName>
    </recommendedName>
</protein>
<dbReference type="SUPFAM" id="SSF53756">
    <property type="entry name" value="UDP-Glycosyltransferase/glycogen phosphorylase"/>
    <property type="match status" value="1"/>
</dbReference>
<evidence type="ECO:0000313" key="5">
    <source>
        <dbReference type="EMBL" id="KGL42629.1"/>
    </source>
</evidence>
<keyword evidence="2" id="KW-0328">Glycosyltransferase</keyword>
<dbReference type="EMBL" id="JNFA01000011">
    <property type="protein sequence ID" value="KGL42629.1"/>
    <property type="molecule type" value="Genomic_DNA"/>
</dbReference>
<feature type="domain" description="Glycosyltransferase subfamily 4-like N-terminal" evidence="4">
    <location>
        <begin position="44"/>
        <end position="158"/>
    </location>
</feature>
<dbReference type="GO" id="GO:0016757">
    <property type="term" value="F:glycosyltransferase activity"/>
    <property type="evidence" value="ECO:0007669"/>
    <property type="project" value="UniProtKB-KW"/>
</dbReference>
<name>A0A099WA35_9LIST</name>
<dbReference type="Pfam" id="PF13439">
    <property type="entry name" value="Glyco_transf_4"/>
    <property type="match status" value="1"/>
</dbReference>
<dbReference type="PANTHER" id="PTHR12526:SF640">
    <property type="entry name" value="COLANIC ACID BIOSYNTHESIS GLYCOSYLTRANSFERASE WCAL-RELATED"/>
    <property type="match status" value="1"/>
</dbReference>
<dbReference type="PANTHER" id="PTHR12526">
    <property type="entry name" value="GLYCOSYLTRANSFERASE"/>
    <property type="match status" value="1"/>
</dbReference>
<evidence type="ECO:0000313" key="6">
    <source>
        <dbReference type="Proteomes" id="UP000029844"/>
    </source>
</evidence>
<dbReference type="eggNOG" id="COG0438">
    <property type="taxonomic scope" value="Bacteria"/>
</dbReference>
<dbReference type="Proteomes" id="UP000029844">
    <property type="component" value="Unassembled WGS sequence"/>
</dbReference>
<keyword evidence="3" id="KW-0808">Transferase</keyword>
<dbReference type="AlphaFoldDB" id="A0A099WA35"/>
<accession>A0A099WA35</accession>
<reference evidence="5 6" key="1">
    <citation type="submission" date="2014-05" db="EMBL/GenBank/DDBJ databases">
        <title>Novel Listeriaceae from food processing environments.</title>
        <authorList>
            <person name="den Bakker H.C."/>
        </authorList>
    </citation>
    <scope>NUCLEOTIDE SEQUENCE [LARGE SCALE GENOMIC DNA]</scope>
    <source>
        <strain evidence="5 6">FSL A5-0281</strain>
    </source>
</reference>
<dbReference type="STRING" id="1552123.EP57_03980"/>
<dbReference type="OrthoDB" id="9806653at2"/>
<gene>
    <name evidence="5" type="ORF">EP57_03980</name>
</gene>
<evidence type="ECO:0000256" key="3">
    <source>
        <dbReference type="ARBA" id="ARBA00022679"/>
    </source>
</evidence>
<organism evidence="5 6">
    <name type="scientific">Listeria booriae</name>
    <dbReference type="NCBI Taxonomy" id="1552123"/>
    <lineage>
        <taxon>Bacteria</taxon>
        <taxon>Bacillati</taxon>
        <taxon>Bacillota</taxon>
        <taxon>Bacilli</taxon>
        <taxon>Bacillales</taxon>
        <taxon>Listeriaceae</taxon>
        <taxon>Listeria</taxon>
    </lineage>
</organism>
<dbReference type="Pfam" id="PF13692">
    <property type="entry name" value="Glyco_trans_1_4"/>
    <property type="match status" value="1"/>
</dbReference>
<sequence>MRILMFGPNHETKGGIATVIANFKDHFHSDTHTMFHLESWKEGSLLRRTFHSARGLFLLPFQIKKNRIDMVHIHMAQDGSYFRKAIATRLAKWSGAGVLLHIHGSHFDQYHQESAPWLQKNLIRTLRKADRIIVLNEDVTTYFAKFGIPMEIIQNAVPIPETLTSPAERTQISSFGQLGERKGTYDILAIAPALYAKHPEVTIHLYGDGDIKQAQEIIRAKQLKNIRIGGWITATEKEKAMQQTMIHLLPSYQEGLPMSILETMAHGIPNISTYVGGIPDIIEPGKDGFLIHPGDHELLLAALSTLIEQDAEREKMSLAAAEKIKTQFSMPAYIHKWNQLYSEWDS</sequence>
<dbReference type="GeneID" id="58716578"/>
<dbReference type="CDD" id="cd03801">
    <property type="entry name" value="GT4_PimA-like"/>
    <property type="match status" value="1"/>
</dbReference>
<evidence type="ECO:0000259" key="4">
    <source>
        <dbReference type="Pfam" id="PF13439"/>
    </source>
</evidence>
<evidence type="ECO:0000256" key="2">
    <source>
        <dbReference type="ARBA" id="ARBA00022676"/>
    </source>
</evidence>
<evidence type="ECO:0000256" key="1">
    <source>
        <dbReference type="ARBA" id="ARBA00009481"/>
    </source>
</evidence>
<comment type="caution">
    <text evidence="5">The sequence shown here is derived from an EMBL/GenBank/DDBJ whole genome shotgun (WGS) entry which is preliminary data.</text>
</comment>
<dbReference type="Gene3D" id="3.40.50.2000">
    <property type="entry name" value="Glycogen Phosphorylase B"/>
    <property type="match status" value="2"/>
</dbReference>
<dbReference type="RefSeq" id="WP_036084409.1">
    <property type="nucleotide sequence ID" value="NZ_CBCSHQ010000001.1"/>
</dbReference>
<comment type="similarity">
    <text evidence="1">Belongs to the glycosyltransferase group 1 family. Glycosyltransferase 4 subfamily.</text>
</comment>